<organism evidence="2 3">
    <name type="scientific">Paraphoma chrysanthemicola</name>
    <dbReference type="NCBI Taxonomy" id="798071"/>
    <lineage>
        <taxon>Eukaryota</taxon>
        <taxon>Fungi</taxon>
        <taxon>Dikarya</taxon>
        <taxon>Ascomycota</taxon>
        <taxon>Pezizomycotina</taxon>
        <taxon>Dothideomycetes</taxon>
        <taxon>Pleosporomycetidae</taxon>
        <taxon>Pleosporales</taxon>
        <taxon>Pleosporineae</taxon>
        <taxon>Phaeosphaeriaceae</taxon>
        <taxon>Paraphoma</taxon>
    </lineage>
</organism>
<dbReference type="Pfam" id="PF18276">
    <property type="entry name" value="TcA_TcB_BD"/>
    <property type="match status" value="1"/>
</dbReference>
<gene>
    <name evidence="2" type="ORF">FB567DRAFT_434388</name>
</gene>
<protein>
    <recommendedName>
        <fullName evidence="1">Tc toxin complex TcA C-terminal TcB-binding domain-containing protein</fullName>
    </recommendedName>
</protein>
<evidence type="ECO:0000313" key="2">
    <source>
        <dbReference type="EMBL" id="KAH7093800.1"/>
    </source>
</evidence>
<dbReference type="InterPro" id="IPR040840">
    <property type="entry name" value="TcA_TcB_BD"/>
</dbReference>
<dbReference type="OrthoDB" id="4940706at2759"/>
<dbReference type="Proteomes" id="UP000813461">
    <property type="component" value="Unassembled WGS sequence"/>
</dbReference>
<dbReference type="AlphaFoldDB" id="A0A8K0W4J2"/>
<feature type="non-terminal residue" evidence="2">
    <location>
        <position position="1"/>
    </location>
</feature>
<dbReference type="EMBL" id="JAGMVJ010000002">
    <property type="protein sequence ID" value="KAH7093800.1"/>
    <property type="molecule type" value="Genomic_DNA"/>
</dbReference>
<accession>A0A8K0W4J2</accession>
<comment type="caution">
    <text evidence="2">The sequence shown here is derived from an EMBL/GenBank/DDBJ whole genome shotgun (WGS) entry which is preliminary data.</text>
</comment>
<proteinExistence type="predicted"/>
<sequence>REKCTNQELYEWIRDTVQPLYHETYKLAFEMATKAERALQLERPREKIAFIRAGSWDPARNGFMAGELLLHDLRRLELAYQSSVAFDFQVLKHFSLRQWNPFALFELREAGVAEFDMPELAFDMDFLGHYLRRITSVSVTIPCILGPYATVNATLRLLSHRYRNSPLAVDAADYAEKAHEGGDSRFSTALVLKNQIALSSAVDDNGLPKLRLADTNTEYFPFEGAGALSRWRLELPTAFRRFDYRTI</sequence>
<evidence type="ECO:0000259" key="1">
    <source>
        <dbReference type="Pfam" id="PF18276"/>
    </source>
</evidence>
<evidence type="ECO:0000313" key="3">
    <source>
        <dbReference type="Proteomes" id="UP000813461"/>
    </source>
</evidence>
<keyword evidence="3" id="KW-1185">Reference proteome</keyword>
<name>A0A8K0W4J2_9PLEO</name>
<reference evidence="2" key="1">
    <citation type="journal article" date="2021" name="Nat. Commun.">
        <title>Genetic determinants of endophytism in the Arabidopsis root mycobiome.</title>
        <authorList>
            <person name="Mesny F."/>
            <person name="Miyauchi S."/>
            <person name="Thiergart T."/>
            <person name="Pickel B."/>
            <person name="Atanasova L."/>
            <person name="Karlsson M."/>
            <person name="Huettel B."/>
            <person name="Barry K.W."/>
            <person name="Haridas S."/>
            <person name="Chen C."/>
            <person name="Bauer D."/>
            <person name="Andreopoulos W."/>
            <person name="Pangilinan J."/>
            <person name="LaButti K."/>
            <person name="Riley R."/>
            <person name="Lipzen A."/>
            <person name="Clum A."/>
            <person name="Drula E."/>
            <person name="Henrissat B."/>
            <person name="Kohler A."/>
            <person name="Grigoriev I.V."/>
            <person name="Martin F.M."/>
            <person name="Hacquard S."/>
        </authorList>
    </citation>
    <scope>NUCLEOTIDE SEQUENCE</scope>
    <source>
        <strain evidence="2">MPI-SDFR-AT-0120</strain>
    </source>
</reference>
<feature type="domain" description="Tc toxin complex TcA C-terminal TcB-binding" evidence="1">
    <location>
        <begin position="1"/>
        <end position="247"/>
    </location>
</feature>